<dbReference type="SUPFAM" id="SSF51182">
    <property type="entry name" value="RmlC-like cupins"/>
    <property type="match status" value="1"/>
</dbReference>
<organism evidence="3 4">
    <name type="scientific">Pendulispora rubella</name>
    <dbReference type="NCBI Taxonomy" id="2741070"/>
    <lineage>
        <taxon>Bacteria</taxon>
        <taxon>Pseudomonadati</taxon>
        <taxon>Myxococcota</taxon>
        <taxon>Myxococcia</taxon>
        <taxon>Myxococcales</taxon>
        <taxon>Sorangiineae</taxon>
        <taxon>Pendulisporaceae</taxon>
        <taxon>Pendulispora</taxon>
    </lineage>
</organism>
<reference evidence="3" key="1">
    <citation type="submission" date="2021-12" db="EMBL/GenBank/DDBJ databases">
        <title>Discovery of the Pendulisporaceae a myxobacterial family with distinct sporulation behavior and unique specialized metabolism.</title>
        <authorList>
            <person name="Garcia R."/>
            <person name="Popoff A."/>
            <person name="Bader C.D."/>
            <person name="Loehr J."/>
            <person name="Walesch S."/>
            <person name="Walt C."/>
            <person name="Boldt J."/>
            <person name="Bunk B."/>
            <person name="Haeckl F.J.F.P.J."/>
            <person name="Gunesch A.P."/>
            <person name="Birkelbach J."/>
            <person name="Nuebel U."/>
            <person name="Pietschmann T."/>
            <person name="Bach T."/>
            <person name="Mueller R."/>
        </authorList>
    </citation>
    <scope>NUCLEOTIDE SEQUENCE</scope>
    <source>
        <strain evidence="3">MSr11367</strain>
    </source>
</reference>
<protein>
    <submittedName>
        <fullName evidence="3">Cupin domain-containing protein</fullName>
    </submittedName>
</protein>
<evidence type="ECO:0000313" key="3">
    <source>
        <dbReference type="EMBL" id="WXB01448.1"/>
    </source>
</evidence>
<dbReference type="EMBL" id="CP089983">
    <property type="protein sequence ID" value="WXB01448.1"/>
    <property type="molecule type" value="Genomic_DNA"/>
</dbReference>
<dbReference type="InterPro" id="IPR011051">
    <property type="entry name" value="RmlC_Cupin_sf"/>
</dbReference>
<name>A0ABZ2KS15_9BACT</name>
<dbReference type="InterPro" id="IPR025979">
    <property type="entry name" value="ChrR-like_cupin_dom"/>
</dbReference>
<evidence type="ECO:0000256" key="1">
    <source>
        <dbReference type="SAM" id="SignalP"/>
    </source>
</evidence>
<feature type="chain" id="PRO_5046252799" evidence="1">
    <location>
        <begin position="32"/>
        <end position="157"/>
    </location>
</feature>
<evidence type="ECO:0000259" key="2">
    <source>
        <dbReference type="Pfam" id="PF12973"/>
    </source>
</evidence>
<gene>
    <name evidence="3" type="ORF">LVJ94_31585</name>
</gene>
<dbReference type="Gene3D" id="2.60.120.10">
    <property type="entry name" value="Jelly Rolls"/>
    <property type="match status" value="1"/>
</dbReference>
<accession>A0ABZ2KS15</accession>
<proteinExistence type="predicted"/>
<dbReference type="Pfam" id="PF12973">
    <property type="entry name" value="Cupin_7"/>
    <property type="match status" value="1"/>
</dbReference>
<feature type="domain" description="ChrR-like cupin" evidence="2">
    <location>
        <begin position="40"/>
        <end position="147"/>
    </location>
</feature>
<sequence>MTRRTLVGTRPLASGVGAMVALLAFLQPAKADLNPAALVYKKPNQIAWKDEGGGLKTAVLRGDPTKPGTYIMLVKWAPHHMSRPHFHPNDRFITVLSGTWWVGTGNKYEPESTVAMPAGSFVTHFAKGVHYDGAKDEEATLQIVGEGPATMIPAEAK</sequence>
<evidence type="ECO:0000313" key="4">
    <source>
        <dbReference type="Proteomes" id="UP001374803"/>
    </source>
</evidence>
<dbReference type="CDD" id="cd06989">
    <property type="entry name" value="cupin_DRT102"/>
    <property type="match status" value="1"/>
</dbReference>
<dbReference type="InterPro" id="IPR014710">
    <property type="entry name" value="RmlC-like_jellyroll"/>
</dbReference>
<dbReference type="Proteomes" id="UP001374803">
    <property type="component" value="Chromosome"/>
</dbReference>
<keyword evidence="1" id="KW-0732">Signal</keyword>
<keyword evidence="4" id="KW-1185">Reference proteome</keyword>
<dbReference type="RefSeq" id="WP_394831062.1">
    <property type="nucleotide sequence ID" value="NZ_CP089929.1"/>
</dbReference>
<feature type="signal peptide" evidence="1">
    <location>
        <begin position="1"/>
        <end position="31"/>
    </location>
</feature>